<dbReference type="EMBL" id="JBBCAQ010000032">
    <property type="protein sequence ID" value="KAK7583666.1"/>
    <property type="molecule type" value="Genomic_DNA"/>
</dbReference>
<dbReference type="InterPro" id="IPR002018">
    <property type="entry name" value="CarbesteraseB"/>
</dbReference>
<dbReference type="SUPFAM" id="SSF53474">
    <property type="entry name" value="alpha/beta-Hydrolases"/>
    <property type="match status" value="1"/>
</dbReference>
<comment type="caution">
    <text evidence="6">The sequence shown here is derived from an EMBL/GenBank/DDBJ whole genome shotgun (WGS) entry which is preliminary data.</text>
</comment>
<feature type="region of interest" description="Disordered" evidence="3">
    <location>
        <begin position="338"/>
        <end position="363"/>
    </location>
</feature>
<feature type="region of interest" description="Disordered" evidence="3">
    <location>
        <begin position="711"/>
        <end position="750"/>
    </location>
</feature>
<feature type="region of interest" description="Disordered" evidence="3">
    <location>
        <begin position="785"/>
        <end position="838"/>
    </location>
</feature>
<evidence type="ECO:0000313" key="7">
    <source>
        <dbReference type="Proteomes" id="UP001367676"/>
    </source>
</evidence>
<feature type="transmembrane region" description="Helical" evidence="4">
    <location>
        <begin position="262"/>
        <end position="287"/>
    </location>
</feature>
<keyword evidence="4" id="KW-0812">Transmembrane</keyword>
<keyword evidence="7" id="KW-1185">Reference proteome</keyword>
<dbReference type="PANTHER" id="PTHR43903">
    <property type="entry name" value="NEUROLIGIN"/>
    <property type="match status" value="1"/>
</dbReference>
<comment type="similarity">
    <text evidence="1">Belongs to the type-B carboxylesterase/lipase family.</text>
</comment>
<feature type="compositionally biased region" description="Polar residues" evidence="3">
    <location>
        <begin position="176"/>
        <end position="186"/>
    </location>
</feature>
<feature type="region of interest" description="Disordered" evidence="3">
    <location>
        <begin position="451"/>
        <end position="481"/>
    </location>
</feature>
<sequence>MRGGCALVSSNATADRLEWHSQAGARARVRVVVYRNPRPLEFDFDFDFDFDSRLGFRLRLQTNRSVYGDDLPYFLGVPIDGPSYHYQSEYTSQEEQLSEAMLKYFTNFAKTGNPYSSTSSEFGYNGYNVNRLSNTRWPPYNLDKQSYMYFGATTQIRHHYRQESDSFWNREMPRSMKQSSEESASPSAMDDVNDVVENDDTRSPPVYGLPPGPAADAAGHADNNFLNGVVGWPPDAAAARDELASAPPSAATPVPAASFSSLTATALVVAALLFLLANVLAFAFMFYQRGKLRVRENLFRNRFRCKTVSVPDLFDETEGGDIYAAAATAATAAVNKTKKRAGGGSWSKRRPAGGSGGVDSLGGRVASVKPEAMSGKRMRRWPLSRQCSGSTITVDAHSKVRDWIVTATPRFARKCVAKKKADAATAAAAATAITADHEAGAIEMRTIERRPQPPSAATGGAATAVPSSLLSSSSSSSPPHKISVAIDATPATRTNVDTVLATELPVAATAISKECRGPPFVWRGRAVGGGGGDYDGGFGDREWRNAVGTHKSSAHIRLKTPQFLLETTTSPSSVWHSHSRSDPSPVDTRPTADALYSRVDKSQKKRLESFAGSCHSDGEEKPEREREREMATSCSRHYEEINVTSRPDTDADADHAATPSPQQTLRNLVRRNFPKVLPDMALVEQKRAYRSSLPAGGADDRYVKISAARGVRVPPAPPPRITSTLGRRQPPGPASAAVAAAAEDEDGDGSQLSRITVRLQHQQQQQQNKNVEPPVAEEWAADLIQTESCHPSRPPPPPLPVSLFSSPGAHPAATAGRQIAQKKSKEVRSVTTSTTGIS</sequence>
<keyword evidence="2" id="KW-0325">Glycoprotein</keyword>
<feature type="region of interest" description="Disordered" evidence="3">
    <location>
        <begin position="607"/>
        <end position="663"/>
    </location>
</feature>
<feature type="compositionally biased region" description="Low complexity" evidence="3">
    <location>
        <begin position="456"/>
        <end position="479"/>
    </location>
</feature>
<keyword evidence="4" id="KW-0472">Membrane</keyword>
<evidence type="ECO:0000256" key="3">
    <source>
        <dbReference type="SAM" id="MobiDB-lite"/>
    </source>
</evidence>
<name>A0AAN9Y1Y2_9HEMI</name>
<dbReference type="Gene3D" id="3.40.50.1820">
    <property type="entry name" value="alpha/beta hydrolase"/>
    <property type="match status" value="1"/>
</dbReference>
<dbReference type="Proteomes" id="UP001367676">
    <property type="component" value="Unassembled WGS sequence"/>
</dbReference>
<evidence type="ECO:0000259" key="5">
    <source>
        <dbReference type="Pfam" id="PF00135"/>
    </source>
</evidence>
<feature type="compositionally biased region" description="Basic residues" evidence="3">
    <location>
        <begin position="338"/>
        <end position="351"/>
    </location>
</feature>
<feature type="region of interest" description="Disordered" evidence="3">
    <location>
        <begin position="569"/>
        <end position="591"/>
    </location>
</feature>
<feature type="compositionally biased region" description="Basic and acidic residues" evidence="3">
    <location>
        <begin position="616"/>
        <end position="640"/>
    </location>
</feature>
<evidence type="ECO:0000313" key="6">
    <source>
        <dbReference type="EMBL" id="KAK7583666.1"/>
    </source>
</evidence>
<keyword evidence="4" id="KW-1133">Transmembrane helix</keyword>
<organism evidence="6 7">
    <name type="scientific">Parthenolecanium corni</name>
    <dbReference type="NCBI Taxonomy" id="536013"/>
    <lineage>
        <taxon>Eukaryota</taxon>
        <taxon>Metazoa</taxon>
        <taxon>Ecdysozoa</taxon>
        <taxon>Arthropoda</taxon>
        <taxon>Hexapoda</taxon>
        <taxon>Insecta</taxon>
        <taxon>Pterygota</taxon>
        <taxon>Neoptera</taxon>
        <taxon>Paraneoptera</taxon>
        <taxon>Hemiptera</taxon>
        <taxon>Sternorrhyncha</taxon>
        <taxon>Coccoidea</taxon>
        <taxon>Coccidae</taxon>
        <taxon>Parthenolecanium</taxon>
    </lineage>
</organism>
<reference evidence="6 7" key="1">
    <citation type="submission" date="2024-03" db="EMBL/GenBank/DDBJ databases">
        <title>Adaptation during the transition from Ophiocordyceps entomopathogen to insect associate is accompanied by gene loss and intensified selection.</title>
        <authorList>
            <person name="Ward C.M."/>
            <person name="Onetto C.A."/>
            <person name="Borneman A.R."/>
        </authorList>
    </citation>
    <scope>NUCLEOTIDE SEQUENCE [LARGE SCALE GENOMIC DNA]</scope>
    <source>
        <strain evidence="6">AWRI1</strain>
        <tissue evidence="6">Single Adult Female</tissue>
    </source>
</reference>
<feature type="compositionally biased region" description="Polar residues" evidence="3">
    <location>
        <begin position="829"/>
        <end position="838"/>
    </location>
</feature>
<evidence type="ECO:0000256" key="2">
    <source>
        <dbReference type="ARBA" id="ARBA00023180"/>
    </source>
</evidence>
<feature type="domain" description="Carboxylesterase type B" evidence="5">
    <location>
        <begin position="61"/>
        <end position="168"/>
    </location>
</feature>
<accession>A0AAN9Y1Y2</accession>
<gene>
    <name evidence="6" type="ORF">V9T40_004629</name>
</gene>
<evidence type="ECO:0000256" key="1">
    <source>
        <dbReference type="ARBA" id="ARBA00005964"/>
    </source>
</evidence>
<protein>
    <recommendedName>
        <fullName evidence="5">Carboxylesterase type B domain-containing protein</fullName>
    </recommendedName>
</protein>
<evidence type="ECO:0000256" key="4">
    <source>
        <dbReference type="SAM" id="Phobius"/>
    </source>
</evidence>
<feature type="region of interest" description="Disordered" evidence="3">
    <location>
        <begin position="172"/>
        <end position="220"/>
    </location>
</feature>
<proteinExistence type="inferred from homology"/>
<dbReference type="InterPro" id="IPR029058">
    <property type="entry name" value="AB_hydrolase_fold"/>
</dbReference>
<dbReference type="Pfam" id="PF00135">
    <property type="entry name" value="COesterase"/>
    <property type="match status" value="1"/>
</dbReference>
<dbReference type="InterPro" id="IPR051093">
    <property type="entry name" value="Neuroligin/BSAL"/>
</dbReference>
<dbReference type="AlphaFoldDB" id="A0AAN9Y1Y2"/>